<gene>
    <name evidence="4" type="ORF">D4741_06115</name>
</gene>
<feature type="domain" description="GGDEF" evidence="3">
    <location>
        <begin position="196"/>
        <end position="322"/>
    </location>
</feature>
<dbReference type="GO" id="GO:0052621">
    <property type="term" value="F:diguanylate cyclase activity"/>
    <property type="evidence" value="ECO:0007669"/>
    <property type="project" value="UniProtKB-EC"/>
</dbReference>
<dbReference type="PANTHER" id="PTHR45138:SF9">
    <property type="entry name" value="DIGUANYLATE CYCLASE DGCM-RELATED"/>
    <property type="match status" value="1"/>
</dbReference>
<dbReference type="RefSeq" id="WP_119852348.1">
    <property type="nucleotide sequence ID" value="NZ_QYSE01000001.1"/>
</dbReference>
<dbReference type="EMBL" id="QYSE01000001">
    <property type="protein sequence ID" value="RJF37636.1"/>
    <property type="molecule type" value="Genomic_DNA"/>
</dbReference>
<dbReference type="SUPFAM" id="SSF55073">
    <property type="entry name" value="Nucleotide cyclase"/>
    <property type="match status" value="1"/>
</dbReference>
<organism evidence="4 5">
    <name type="scientific">Pseudoalteromonas gelatinilytica</name>
    <dbReference type="NCBI Taxonomy" id="1703256"/>
    <lineage>
        <taxon>Bacteria</taxon>
        <taxon>Pseudomonadati</taxon>
        <taxon>Pseudomonadota</taxon>
        <taxon>Gammaproteobacteria</taxon>
        <taxon>Alteromonadales</taxon>
        <taxon>Pseudoalteromonadaceae</taxon>
        <taxon>Pseudoalteromonas</taxon>
    </lineage>
</organism>
<dbReference type="Proteomes" id="UP000265938">
    <property type="component" value="Unassembled WGS sequence"/>
</dbReference>
<dbReference type="CDD" id="cd01949">
    <property type="entry name" value="GGDEF"/>
    <property type="match status" value="1"/>
</dbReference>
<dbReference type="SUPFAM" id="SSF55781">
    <property type="entry name" value="GAF domain-like"/>
    <property type="match status" value="1"/>
</dbReference>
<dbReference type="PANTHER" id="PTHR45138">
    <property type="entry name" value="REGULATORY COMPONENTS OF SENSORY TRANSDUCTION SYSTEM"/>
    <property type="match status" value="1"/>
</dbReference>
<dbReference type="PROSITE" id="PS50887">
    <property type="entry name" value="GGDEF"/>
    <property type="match status" value="1"/>
</dbReference>
<comment type="caution">
    <text evidence="4">The sequence shown here is derived from an EMBL/GenBank/DDBJ whole genome shotgun (WGS) entry which is preliminary data.</text>
</comment>
<dbReference type="InterPro" id="IPR043128">
    <property type="entry name" value="Rev_trsase/Diguanyl_cyclase"/>
</dbReference>
<dbReference type="SMART" id="SM00267">
    <property type="entry name" value="GGDEF"/>
    <property type="match status" value="1"/>
</dbReference>
<evidence type="ECO:0000256" key="2">
    <source>
        <dbReference type="ARBA" id="ARBA00034247"/>
    </source>
</evidence>
<accession>A0A3A3EPH3</accession>
<dbReference type="InterPro" id="IPR029787">
    <property type="entry name" value="Nucleotide_cyclase"/>
</dbReference>
<dbReference type="InterPro" id="IPR003018">
    <property type="entry name" value="GAF"/>
</dbReference>
<evidence type="ECO:0000313" key="5">
    <source>
        <dbReference type="Proteomes" id="UP000265938"/>
    </source>
</evidence>
<proteinExistence type="predicted"/>
<dbReference type="EC" id="2.7.7.65" evidence="1"/>
<protein>
    <recommendedName>
        <fullName evidence="1">diguanylate cyclase</fullName>
        <ecNumber evidence="1">2.7.7.65</ecNumber>
    </recommendedName>
</protein>
<dbReference type="InterPro" id="IPR050469">
    <property type="entry name" value="Diguanylate_Cyclase"/>
</dbReference>
<dbReference type="InterPro" id="IPR029016">
    <property type="entry name" value="GAF-like_dom_sf"/>
</dbReference>
<dbReference type="SMART" id="SM00065">
    <property type="entry name" value="GAF"/>
    <property type="match status" value="1"/>
</dbReference>
<reference evidence="4 5" key="1">
    <citation type="submission" date="2018-09" db="EMBL/GenBank/DDBJ databases">
        <title>Identification of marine bacteria producing industrial enzymes.</title>
        <authorList>
            <person name="Cheng T.H."/>
            <person name="Saidin J."/>
            <person name="Muhd D.D."/>
            <person name="Isa M.N.M."/>
            <person name="Bakar M.F.A."/>
            <person name="Ismail N."/>
        </authorList>
    </citation>
    <scope>NUCLEOTIDE SEQUENCE [LARGE SCALE GENOMIC DNA]</scope>
    <source>
        <strain evidence="4 5">MNAD 1.6</strain>
    </source>
</reference>
<sequence length="322" mass="36635">MLEENKWTFRRADKQFSLEKWQKTIDLMTELFSAPAGFIVHKTDDVYRIIVSSEQQENPYDAGAELSADDNIFCKKVLRDMAPLYVDHASQDSQWDDSPLVKDGFESYLGVPISWPSGDPFGTFCVMDFKQTHYQQSFLELIEQLRDMVEDDLALLDNFTQMREIAMLDSLTNIYNRRAIDLLCQHKLNISKRLGFDISCLFIDINSFKPLNDTYGHEVGDLALICLADTMKECLRETDIIGRLGGDEFIALLQVQPGDCIDSIADKLNTTFQVNLEKRGIPVTSLSIGSGVIAQPKENFAELLKRADEDMYEKKQASKAAR</sequence>
<dbReference type="Gene3D" id="3.30.70.270">
    <property type="match status" value="1"/>
</dbReference>
<evidence type="ECO:0000313" key="4">
    <source>
        <dbReference type="EMBL" id="RJF37636.1"/>
    </source>
</evidence>
<evidence type="ECO:0000259" key="3">
    <source>
        <dbReference type="PROSITE" id="PS50887"/>
    </source>
</evidence>
<dbReference type="Gene3D" id="3.30.450.40">
    <property type="match status" value="1"/>
</dbReference>
<comment type="catalytic activity">
    <reaction evidence="2">
        <text>2 GTP = 3',3'-c-di-GMP + 2 diphosphate</text>
        <dbReference type="Rhea" id="RHEA:24898"/>
        <dbReference type="ChEBI" id="CHEBI:33019"/>
        <dbReference type="ChEBI" id="CHEBI:37565"/>
        <dbReference type="ChEBI" id="CHEBI:58805"/>
        <dbReference type="EC" id="2.7.7.65"/>
    </reaction>
</comment>
<dbReference type="Pfam" id="PF00990">
    <property type="entry name" value="GGDEF"/>
    <property type="match status" value="1"/>
</dbReference>
<evidence type="ECO:0000256" key="1">
    <source>
        <dbReference type="ARBA" id="ARBA00012528"/>
    </source>
</evidence>
<name>A0A3A3EPH3_9GAMM</name>
<dbReference type="NCBIfam" id="TIGR00254">
    <property type="entry name" value="GGDEF"/>
    <property type="match status" value="1"/>
</dbReference>
<dbReference type="InterPro" id="IPR000160">
    <property type="entry name" value="GGDEF_dom"/>
</dbReference>
<dbReference type="Pfam" id="PF01590">
    <property type="entry name" value="GAF"/>
    <property type="match status" value="1"/>
</dbReference>
<dbReference type="AlphaFoldDB" id="A0A3A3EPH3"/>